<dbReference type="AlphaFoldDB" id="A0A1Y3MC75"/>
<sequence>MSDFIQAFHKHYYDSLVWAENTEWLGTPIYKCPLDLFLYQEIIYQIKPDLIIECGTHSGGSALFFSSMLDLIQKGQVLSIDIAPQPNLPTHPRLTYLQASSTSLEAMEKVQSMINPRDVVMVILDSDHSKNHVLNELRLYSKVVTIGSYLVVEDTNINGHPVLPNWGPGPMEALTEFLKENNEFIIDESKHKFFVTFHPKGFLYKVH</sequence>
<organism evidence="3 4">
    <name type="scientific">Bacillus pseudomycoides</name>
    <dbReference type="NCBI Taxonomy" id="64104"/>
    <lineage>
        <taxon>Bacteria</taxon>
        <taxon>Bacillati</taxon>
        <taxon>Bacillota</taxon>
        <taxon>Bacilli</taxon>
        <taxon>Bacillales</taxon>
        <taxon>Bacillaceae</taxon>
        <taxon>Bacillus</taxon>
        <taxon>Bacillus cereus group</taxon>
    </lineage>
</organism>
<dbReference type="GO" id="GO:0071770">
    <property type="term" value="P:DIM/DIP cell wall layer assembly"/>
    <property type="evidence" value="ECO:0007669"/>
    <property type="project" value="TreeGrafter"/>
</dbReference>
<dbReference type="GO" id="GO:0008168">
    <property type="term" value="F:methyltransferase activity"/>
    <property type="evidence" value="ECO:0007669"/>
    <property type="project" value="UniProtKB-KW"/>
</dbReference>
<keyword evidence="1" id="KW-0489">Methyltransferase</keyword>
<dbReference type="EMBL" id="MWPX01000016">
    <property type="protein sequence ID" value="OUM48068.1"/>
    <property type="molecule type" value="Genomic_DNA"/>
</dbReference>
<reference evidence="3 4" key="1">
    <citation type="submission" date="2017-02" db="EMBL/GenBank/DDBJ databases">
        <title>Bacillus pseudomycoides isolate FSL K6-0042.</title>
        <authorList>
            <person name="Kovac J."/>
        </authorList>
    </citation>
    <scope>NUCLEOTIDE SEQUENCE [LARGE SCALE GENOMIC DNA]</scope>
    <source>
        <strain evidence="3 4">FSL K6-0042</strain>
    </source>
</reference>
<evidence type="ECO:0000256" key="2">
    <source>
        <dbReference type="ARBA" id="ARBA00022679"/>
    </source>
</evidence>
<dbReference type="PANTHER" id="PTHR40048">
    <property type="entry name" value="RHAMNOSYL O-METHYLTRANSFERASE"/>
    <property type="match status" value="1"/>
</dbReference>
<protein>
    <submittedName>
        <fullName evidence="3">Cephalosporin hydroxylase</fullName>
    </submittedName>
</protein>
<evidence type="ECO:0000313" key="3">
    <source>
        <dbReference type="EMBL" id="OUM48068.1"/>
    </source>
</evidence>
<name>A0A1Y3MC75_9BACI</name>
<dbReference type="RefSeq" id="WP_088094179.1">
    <property type="nucleotide sequence ID" value="NZ_JBLOJB010000002.1"/>
</dbReference>
<dbReference type="GO" id="GO:0005886">
    <property type="term" value="C:plasma membrane"/>
    <property type="evidence" value="ECO:0007669"/>
    <property type="project" value="TreeGrafter"/>
</dbReference>
<dbReference type="GO" id="GO:0032259">
    <property type="term" value="P:methylation"/>
    <property type="evidence" value="ECO:0007669"/>
    <property type="project" value="UniProtKB-KW"/>
</dbReference>
<dbReference type="InterPro" id="IPR007072">
    <property type="entry name" value="RNMT_CmcI"/>
</dbReference>
<dbReference type="GO" id="GO:0008610">
    <property type="term" value="P:lipid biosynthetic process"/>
    <property type="evidence" value="ECO:0007669"/>
    <property type="project" value="InterPro"/>
</dbReference>
<dbReference type="InterPro" id="IPR029063">
    <property type="entry name" value="SAM-dependent_MTases_sf"/>
</dbReference>
<proteinExistence type="predicted"/>
<evidence type="ECO:0000256" key="1">
    <source>
        <dbReference type="ARBA" id="ARBA00022603"/>
    </source>
</evidence>
<dbReference type="Gene3D" id="3.40.50.150">
    <property type="entry name" value="Vaccinia Virus protein VP39"/>
    <property type="match status" value="1"/>
</dbReference>
<dbReference type="PANTHER" id="PTHR40048:SF1">
    <property type="entry name" value="RHAMNOSYL O-METHYLTRANSFERASE"/>
    <property type="match status" value="1"/>
</dbReference>
<gene>
    <name evidence="3" type="ORF">BW425_15315</name>
</gene>
<keyword evidence="2" id="KW-0808">Transferase</keyword>
<evidence type="ECO:0000313" key="4">
    <source>
        <dbReference type="Proteomes" id="UP000195321"/>
    </source>
</evidence>
<dbReference type="SUPFAM" id="SSF53335">
    <property type="entry name" value="S-adenosyl-L-methionine-dependent methyltransferases"/>
    <property type="match status" value="1"/>
</dbReference>
<comment type="caution">
    <text evidence="3">The sequence shown here is derived from an EMBL/GenBank/DDBJ whole genome shotgun (WGS) entry which is preliminary data.</text>
</comment>
<dbReference type="Pfam" id="PF04989">
    <property type="entry name" value="RMNT_CmcI"/>
    <property type="match status" value="1"/>
</dbReference>
<dbReference type="Proteomes" id="UP000195321">
    <property type="component" value="Unassembled WGS sequence"/>
</dbReference>
<accession>A0A1Y3MC75</accession>